<keyword evidence="8 16" id="KW-0547">Nucleotide-binding</keyword>
<feature type="binding site" description="in other chain" evidence="16">
    <location>
        <begin position="301"/>
        <end position="304"/>
    </location>
    <ligand>
        <name>substrate</name>
        <note>ligand shared between dimeric partners</note>
    </ligand>
</feature>
<keyword evidence="10 16" id="KW-0067">ATP-binding</keyword>
<dbReference type="PANTHER" id="PTHR13697:SF5">
    <property type="entry name" value="ATP-DEPENDENT 6-PHOSPHOFRUCTOKINASE, PLATELET TYPE"/>
    <property type="match status" value="1"/>
</dbReference>
<feature type="binding site" evidence="16">
    <location>
        <begin position="91"/>
        <end position="92"/>
    </location>
    <ligand>
        <name>ATP</name>
        <dbReference type="ChEBI" id="CHEBI:30616"/>
    </ligand>
</feature>
<dbReference type="HAMAP" id="MF_03184">
    <property type="entry name" value="Phosphofructokinase_I_E"/>
    <property type="match status" value="1"/>
</dbReference>
<dbReference type="InterPro" id="IPR000023">
    <property type="entry name" value="Phosphofructokinase_dom"/>
</dbReference>
<comment type="caution">
    <text evidence="16">Lacks conserved residue(s) required for the propagation of feature annotation.</text>
</comment>
<comment type="similarity">
    <text evidence="17">Belongs to the phosphofructokinase type A (PFKA) family. ATP-dependent PFK group I subfamily. Eukaryotic two domain clade "E" sub-subfamily.</text>
</comment>
<dbReference type="GO" id="GO:0005524">
    <property type="term" value="F:ATP binding"/>
    <property type="evidence" value="ECO:0007669"/>
    <property type="project" value="UniProtKB-KW"/>
</dbReference>
<dbReference type="FunFam" id="3.40.50.460:FF:000003">
    <property type="entry name" value="ATP-dependent 6-phosphofructokinase"/>
    <property type="match status" value="1"/>
</dbReference>
<dbReference type="UniPathway" id="UPA00109">
    <property type="reaction ID" value="UER00182"/>
</dbReference>
<feature type="binding site" evidence="16">
    <location>
        <begin position="121"/>
        <end position="124"/>
    </location>
    <ligand>
        <name>ATP</name>
        <dbReference type="ChEBI" id="CHEBI:30616"/>
    </ligand>
</feature>
<dbReference type="InterPro" id="IPR035966">
    <property type="entry name" value="PKF_sf"/>
</dbReference>
<dbReference type="GO" id="GO:0070095">
    <property type="term" value="F:fructose-6-phosphate binding"/>
    <property type="evidence" value="ECO:0007669"/>
    <property type="project" value="TreeGrafter"/>
</dbReference>
<keyword evidence="12" id="KW-0007">Acetylation</keyword>
<dbReference type="FunFam" id="3.40.50.450:FF:000043">
    <property type="entry name" value="ATP-dependent 6-phosphofructokinase, platelet type"/>
    <property type="match status" value="1"/>
</dbReference>
<feature type="binding site" description="in other chain" evidence="16">
    <location>
        <position position="633"/>
    </location>
    <ligand>
        <name>beta-D-fructose 2,6-bisphosphate</name>
        <dbReference type="ChEBI" id="CHEBI:58579"/>
        <note>allosteric activator; ligand shared between dimeric partners</note>
    </ligand>
</feature>
<evidence type="ECO:0000256" key="15">
    <source>
        <dbReference type="ARBA" id="ARBA00048070"/>
    </source>
</evidence>
<keyword evidence="7 16" id="KW-0479">Metal-binding</keyword>
<feature type="domain" description="Phosphofructokinase" evidence="18">
    <location>
        <begin position="21"/>
        <end position="326"/>
    </location>
</feature>
<feature type="binding site" description="in other chain" evidence="16">
    <location>
        <begin position="211"/>
        <end position="213"/>
    </location>
    <ligand>
        <name>substrate</name>
        <note>ligand shared between dimeric partners</note>
    </ligand>
</feature>
<dbReference type="GeneTree" id="ENSGT00940000155002"/>
<dbReference type="GO" id="GO:0016208">
    <property type="term" value="F:AMP binding"/>
    <property type="evidence" value="ECO:0007669"/>
    <property type="project" value="TreeGrafter"/>
</dbReference>
<evidence type="ECO:0000256" key="10">
    <source>
        <dbReference type="ARBA" id="ARBA00022840"/>
    </source>
</evidence>
<keyword evidence="3 16" id="KW-0963">Cytoplasm</keyword>
<evidence type="ECO:0000256" key="11">
    <source>
        <dbReference type="ARBA" id="ARBA00022842"/>
    </source>
</evidence>
<comment type="subcellular location">
    <subcellularLocation>
        <location evidence="16">Cytoplasm</location>
    </subcellularLocation>
</comment>
<feature type="binding site" evidence="16">
    <location>
        <position position="204"/>
    </location>
    <ligand>
        <name>substrate</name>
        <note>ligand shared between dimeric partners</note>
    </ligand>
</feature>
<feature type="region of interest" description="N-terminal catalytic PFK domain 1" evidence="16">
    <location>
        <begin position="1"/>
        <end position="393"/>
    </location>
</feature>
<keyword evidence="9 16" id="KW-0418">Kinase</keyword>
<reference evidence="19" key="1">
    <citation type="submission" date="2025-08" db="UniProtKB">
        <authorList>
            <consortium name="Ensembl"/>
        </authorList>
    </citation>
    <scope>IDENTIFICATION</scope>
</reference>
<keyword evidence="6 16" id="KW-0808">Transferase</keyword>
<evidence type="ECO:0000313" key="20">
    <source>
        <dbReference type="Proteomes" id="UP000265020"/>
    </source>
</evidence>
<feature type="binding site" description="in other chain" evidence="16">
    <location>
        <begin position="665"/>
        <end position="668"/>
    </location>
    <ligand>
        <name>beta-D-fructose 2,6-bisphosphate</name>
        <dbReference type="ChEBI" id="CHEBI:58579"/>
        <note>allosteric activator; ligand shared between dimeric partners</note>
    </ligand>
</feature>
<dbReference type="GO" id="GO:0005945">
    <property type="term" value="C:6-phosphofructokinase complex"/>
    <property type="evidence" value="ECO:0007669"/>
    <property type="project" value="TreeGrafter"/>
</dbReference>
<reference evidence="19" key="2">
    <citation type="submission" date="2025-09" db="UniProtKB">
        <authorList>
            <consortium name="Ensembl"/>
        </authorList>
    </citation>
    <scope>IDENTIFICATION</scope>
</reference>
<evidence type="ECO:0000256" key="2">
    <source>
        <dbReference type="ARBA" id="ARBA00004679"/>
    </source>
</evidence>
<evidence type="ECO:0000256" key="8">
    <source>
        <dbReference type="ARBA" id="ARBA00022741"/>
    </source>
</evidence>
<feature type="binding site" evidence="16">
    <location>
        <position position="122"/>
    </location>
    <ligand>
        <name>Mg(2+)</name>
        <dbReference type="ChEBI" id="CHEBI:18420"/>
        <note>catalytic</note>
    </ligand>
</feature>
<dbReference type="OrthoDB" id="537915at2759"/>
<feature type="binding site" description="in other chain" evidence="16">
    <location>
        <position position="475"/>
    </location>
    <ligand>
        <name>beta-D-fructose 2,6-bisphosphate</name>
        <dbReference type="ChEBI" id="CHEBI:58579"/>
        <note>allosteric activator; ligand shared between dimeric partners</note>
    </ligand>
</feature>
<organism evidence="19 20">
    <name type="scientific">Cyprinodon variegatus</name>
    <name type="common">Sheepshead minnow</name>
    <dbReference type="NCBI Taxonomy" id="28743"/>
    <lineage>
        <taxon>Eukaryota</taxon>
        <taxon>Metazoa</taxon>
        <taxon>Chordata</taxon>
        <taxon>Craniata</taxon>
        <taxon>Vertebrata</taxon>
        <taxon>Euteleostomi</taxon>
        <taxon>Actinopterygii</taxon>
        <taxon>Neopterygii</taxon>
        <taxon>Teleostei</taxon>
        <taxon>Neoteleostei</taxon>
        <taxon>Acanthomorphata</taxon>
        <taxon>Ovalentaria</taxon>
        <taxon>Atherinomorphae</taxon>
        <taxon>Cyprinodontiformes</taxon>
        <taxon>Cyprinodontidae</taxon>
        <taxon>Cyprinodon</taxon>
    </lineage>
</organism>
<keyword evidence="13 16" id="KW-0324">Glycolysis</keyword>
<comment type="cofactor">
    <cofactor evidence="1 16">
        <name>Mg(2+)</name>
        <dbReference type="ChEBI" id="CHEBI:18420"/>
    </cofactor>
</comment>
<dbReference type="GO" id="GO:0006002">
    <property type="term" value="P:fructose 6-phosphate metabolic process"/>
    <property type="evidence" value="ECO:0007669"/>
    <property type="project" value="InterPro"/>
</dbReference>
<keyword evidence="20" id="KW-1185">Reference proteome</keyword>
<dbReference type="GeneID" id="107083965"/>
<dbReference type="InterPro" id="IPR022953">
    <property type="entry name" value="ATP_PFK"/>
</dbReference>
<feature type="binding site" evidence="16">
    <location>
        <position position="659"/>
    </location>
    <ligand>
        <name>beta-D-fructose 2,6-bisphosphate</name>
        <dbReference type="ChEBI" id="CHEBI:58579"/>
        <note>allosteric activator; ligand shared between dimeric partners</note>
    </ligand>
</feature>
<accession>A0A3Q2DHR0</accession>
<keyword evidence="5" id="KW-0597">Phosphoprotein</keyword>
<evidence type="ECO:0000256" key="4">
    <source>
        <dbReference type="ARBA" id="ARBA00022533"/>
    </source>
</evidence>
<dbReference type="PIRSF" id="PIRSF000533">
    <property type="entry name" value="ATP_PFK_euk"/>
    <property type="match status" value="1"/>
</dbReference>
<dbReference type="Pfam" id="PF00365">
    <property type="entry name" value="PFK"/>
    <property type="match status" value="2"/>
</dbReference>
<dbReference type="CDD" id="cd00764">
    <property type="entry name" value="Eukaryotic_PFK"/>
    <property type="match status" value="1"/>
</dbReference>
<dbReference type="Ensembl" id="ENSCVAT00000027670.1">
    <property type="protein sequence ID" value="ENSCVAP00000018673.1"/>
    <property type="gene ID" value="ENSCVAG00000022052.1"/>
</dbReference>
<feature type="binding site" evidence="16">
    <location>
        <position position="570"/>
    </location>
    <ligand>
        <name>beta-D-fructose 2,6-bisphosphate</name>
        <dbReference type="ChEBI" id="CHEBI:58579"/>
        <note>allosteric activator; ligand shared between dimeric partners</note>
    </ligand>
</feature>
<comment type="similarity">
    <text evidence="16">Belongs to the phosphofructokinase type A (PFKA) family. ATP-dependent PFK group I subfamily. Eukaryotic two domain clade 'E' sub-subfamily.</text>
</comment>
<dbReference type="InterPro" id="IPR041914">
    <property type="entry name" value="PFK_vert-type"/>
</dbReference>
<feature type="binding site" description="in other chain" evidence="16">
    <location>
        <position position="267"/>
    </location>
    <ligand>
        <name>substrate</name>
        <note>ligand shared between dimeric partners</note>
    </ligand>
</feature>
<dbReference type="InterPro" id="IPR009161">
    <property type="entry name" value="6-Pfructokinase_euk"/>
</dbReference>
<evidence type="ECO:0000256" key="13">
    <source>
        <dbReference type="ARBA" id="ARBA00023152"/>
    </source>
</evidence>
<dbReference type="CTD" id="560944"/>
<dbReference type="FunFam" id="3.40.50.450:FF:000064">
    <property type="entry name" value="Phosphofructokinase, platelet b"/>
    <property type="match status" value="1"/>
</dbReference>
<dbReference type="FunFam" id="3.40.50.460:FF:000001">
    <property type="entry name" value="ATP-dependent 6-phosphofructokinase"/>
    <property type="match status" value="1"/>
</dbReference>
<dbReference type="EC" id="2.7.1.11" evidence="16"/>
<feature type="region of interest" description="C-terminal regulatory PFK domain 2" evidence="16">
    <location>
        <begin position="406"/>
        <end position="788"/>
    </location>
</feature>
<dbReference type="GO" id="GO:0016020">
    <property type="term" value="C:membrane"/>
    <property type="evidence" value="ECO:0007669"/>
    <property type="project" value="TreeGrafter"/>
</dbReference>
<evidence type="ECO:0000256" key="6">
    <source>
        <dbReference type="ARBA" id="ARBA00022679"/>
    </source>
</evidence>
<feature type="binding site" description="in other chain" evidence="16">
    <location>
        <begin position="577"/>
        <end position="579"/>
    </location>
    <ligand>
        <name>beta-D-fructose 2,6-bisphosphate</name>
        <dbReference type="ChEBI" id="CHEBI:58579"/>
        <note>allosteric activator; ligand shared between dimeric partners</note>
    </ligand>
</feature>
<dbReference type="GO" id="GO:0061621">
    <property type="term" value="P:canonical glycolysis"/>
    <property type="evidence" value="ECO:0007669"/>
    <property type="project" value="TreeGrafter"/>
</dbReference>
<feature type="binding site" description="in other chain" evidence="16">
    <location>
        <begin position="167"/>
        <end position="169"/>
    </location>
    <ligand>
        <name>substrate</name>
        <note>ligand shared between dimeric partners</note>
    </ligand>
</feature>
<sequence length="788" mass="86312">MAQQDSKKIFFENLSGAGKAIAVLTSGGDAQGMNAAVRAVVRMGLYVGAKVYFIKEGYQGMVDGGDNIREATWESVSSMLQVGGTVIGSARCKDFRSHEGRLKAAHNLVQRGITNLCVIGGDGSLTGANLFREEWSGLLTELVEQGLIEADAVQKYSALHIVGMVGSIDNDFCGTDMTIGTDSALHRIIEVVDAIMTTAQSHQRTFVLEVMGRHCGYLALVSALACGADWVLIPEMPPEDGWEDKMCQKLSANRAGMKRLNIIIVAEGAIDRNNKPITTDYIKDLVVKNLGFDTRVTILGHVQRGGTPSAFDRILASRMGVEAVLALLETTANTPACVVSLCGNQSVRVPLMECVQTTQEVQKAMDQKRFEEAVKLRGRSFENNLRTYKLLAHRKPESELPVSNFNVAVLNVGAPAAGMNAAVRSAVRVGISEGHKMFAVSDGFEGFYKGQIKEIKWGDVGGWTGQGGSLLGTKRTLPAKHVDKIAEQMRKHNINALLVIGGFEAIECLLQLYEARATFEEFCIPMCMLPATISNNVPGTDLTIGADTALNAIVETCDRIKQSASGTKRRVFIIETMGGYCGYLATVGGLAAGADAAYIYEEPFDIRDLQANVEHLTEKMKTSIQRGLVLRNENCNVNYTTDFIYQLYTEEGRGVFDCRKNVLGHMQQGGAPSPFDRNFGTKISAKAMQWLSQKLVETYRKGRVFANSEDSCCLLGMRARALVFQPVVRLKDETDFVHRIPKEQWWLKLRPLMKILAKYKTSYDVSDSGQVEHVIHSRPKDSDASVAM</sequence>
<feature type="domain" description="Phosphofructokinase" evidence="18">
    <location>
        <begin position="406"/>
        <end position="691"/>
    </location>
</feature>
<comment type="pathway">
    <text evidence="2 16 17">Carbohydrate degradation; glycolysis; D-glyceraldehyde 3-phosphate and glycerone phosphate from D-glucose: step 3/4.</text>
</comment>
<dbReference type="SUPFAM" id="SSF53784">
    <property type="entry name" value="Phosphofructokinase"/>
    <property type="match status" value="2"/>
</dbReference>
<comment type="function">
    <text evidence="16">Catalyzes the phosphorylation of D-fructose 6-phosphate to fructose 1,6-bisphosphate by ATP, the first committing step of glycolysis.</text>
</comment>
<evidence type="ECO:0000256" key="5">
    <source>
        <dbReference type="ARBA" id="ARBA00022553"/>
    </source>
</evidence>
<name>A0A3Q2DHR0_CYPVA</name>
<feature type="binding site" description="in other chain" evidence="16">
    <location>
        <begin position="532"/>
        <end position="536"/>
    </location>
    <ligand>
        <name>beta-D-fructose 2,6-bisphosphate</name>
        <dbReference type="ChEBI" id="CHEBI:58579"/>
        <note>allosteric activator; ligand shared between dimeric partners</note>
    </ligand>
</feature>
<dbReference type="GO" id="GO:0042802">
    <property type="term" value="F:identical protein binding"/>
    <property type="evidence" value="ECO:0007669"/>
    <property type="project" value="TreeGrafter"/>
</dbReference>
<keyword evidence="11 16" id="KW-0460">Magnesium</keyword>
<evidence type="ECO:0000259" key="18">
    <source>
        <dbReference type="Pfam" id="PF00365"/>
    </source>
</evidence>
<feature type="binding site" evidence="16">
    <location>
        <position position="28"/>
    </location>
    <ligand>
        <name>ATP</name>
        <dbReference type="ChEBI" id="CHEBI:30616"/>
    </ligand>
</feature>
<dbReference type="Proteomes" id="UP000265020">
    <property type="component" value="Unassembled WGS sequence"/>
</dbReference>
<dbReference type="Gene3D" id="3.40.50.460">
    <property type="entry name" value="Phosphofructokinase domain"/>
    <property type="match status" value="2"/>
</dbReference>
<comment type="subunit">
    <text evidence="16">Homo- and heterotetramers.</text>
</comment>
<evidence type="ECO:0000256" key="7">
    <source>
        <dbReference type="ARBA" id="ARBA00022723"/>
    </source>
</evidence>
<dbReference type="AlphaFoldDB" id="A0A3Q2DHR0"/>
<keyword evidence="14" id="KW-0325">Glycoprotein</keyword>
<dbReference type="PROSITE" id="PS00433">
    <property type="entry name" value="PHOSPHOFRUCTOKINASE"/>
    <property type="match status" value="2"/>
</dbReference>
<protein>
    <recommendedName>
        <fullName evidence="16">ATP-dependent 6-phosphofructokinase</fullName>
        <shortName evidence="16">ATP-PFK</shortName>
        <shortName evidence="16">Phosphofructokinase</shortName>
        <ecNumber evidence="16">2.7.1.11</ecNumber>
    </recommendedName>
    <alternativeName>
        <fullName evidence="16">Phosphohexokinase</fullName>
    </alternativeName>
</protein>
<evidence type="ECO:0000256" key="12">
    <source>
        <dbReference type="ARBA" id="ARBA00022990"/>
    </source>
</evidence>
<comment type="activity regulation">
    <text evidence="16">Allosterically activated by ADP, AMP, or fructose 2,6-bisphosphate, and allosterically inhibited by ATP or citrate.</text>
</comment>
<evidence type="ECO:0000313" key="19">
    <source>
        <dbReference type="Ensembl" id="ENSCVAP00000018673.1"/>
    </source>
</evidence>
<feature type="active site" description="Proton acceptor" evidence="16">
    <location>
        <position position="169"/>
    </location>
</feature>
<keyword evidence="4 16" id="KW-0021">Allosteric enzyme</keyword>
<dbReference type="RefSeq" id="XP_015229057.1">
    <property type="nucleotide sequence ID" value="XM_015373571.1"/>
</dbReference>
<feature type="binding site" evidence="16">
    <location>
        <position position="295"/>
    </location>
    <ligand>
        <name>substrate</name>
        <note>ligand shared between dimeric partners</note>
    </ligand>
</feature>
<comment type="catalytic activity">
    <reaction evidence="15 16 17">
        <text>beta-D-fructose 6-phosphate + ATP = beta-D-fructose 1,6-bisphosphate + ADP + H(+)</text>
        <dbReference type="Rhea" id="RHEA:16109"/>
        <dbReference type="ChEBI" id="CHEBI:15378"/>
        <dbReference type="ChEBI" id="CHEBI:30616"/>
        <dbReference type="ChEBI" id="CHEBI:32966"/>
        <dbReference type="ChEBI" id="CHEBI:57634"/>
        <dbReference type="ChEBI" id="CHEBI:456216"/>
        <dbReference type="EC" id="2.7.1.11"/>
    </reaction>
</comment>
<evidence type="ECO:0000256" key="17">
    <source>
        <dbReference type="PIRNR" id="PIRNR000533"/>
    </source>
</evidence>
<evidence type="ECO:0000256" key="9">
    <source>
        <dbReference type="ARBA" id="ARBA00022777"/>
    </source>
</evidence>
<evidence type="ECO:0000256" key="16">
    <source>
        <dbReference type="HAMAP-Rule" id="MF_03184"/>
    </source>
</evidence>
<dbReference type="PRINTS" id="PR00476">
    <property type="entry name" value="PHFRCTKINASE"/>
</dbReference>
<dbReference type="GO" id="GO:0003872">
    <property type="term" value="F:6-phosphofructokinase activity"/>
    <property type="evidence" value="ECO:0007669"/>
    <property type="project" value="UniProtKB-UniRule"/>
</dbReference>
<evidence type="ECO:0000256" key="3">
    <source>
        <dbReference type="ARBA" id="ARBA00022490"/>
    </source>
</evidence>
<dbReference type="GO" id="GO:0048029">
    <property type="term" value="F:monosaccharide binding"/>
    <property type="evidence" value="ECO:0007669"/>
    <property type="project" value="TreeGrafter"/>
</dbReference>
<dbReference type="Gene3D" id="3.40.50.450">
    <property type="match status" value="2"/>
</dbReference>
<proteinExistence type="inferred from homology"/>
<evidence type="ECO:0000256" key="14">
    <source>
        <dbReference type="ARBA" id="ARBA00023180"/>
    </source>
</evidence>
<feature type="binding site" description="in other chain" evidence="16">
    <location>
        <position position="739"/>
    </location>
    <ligand>
        <name>beta-D-fructose 2,6-bisphosphate</name>
        <dbReference type="ChEBI" id="CHEBI:58579"/>
        <note>allosteric activator; ligand shared between dimeric partners</note>
    </ligand>
</feature>
<dbReference type="GO" id="GO:0046872">
    <property type="term" value="F:metal ion binding"/>
    <property type="evidence" value="ECO:0007669"/>
    <property type="project" value="UniProtKB-KW"/>
</dbReference>
<dbReference type="GO" id="GO:0030388">
    <property type="term" value="P:fructose 1,6-bisphosphate metabolic process"/>
    <property type="evidence" value="ECO:0007669"/>
    <property type="project" value="TreeGrafter"/>
</dbReference>
<dbReference type="NCBIfam" id="TIGR02478">
    <property type="entry name" value="6PF1K_euk"/>
    <property type="match status" value="1"/>
</dbReference>
<evidence type="ECO:0000256" key="1">
    <source>
        <dbReference type="ARBA" id="ARBA00001946"/>
    </source>
</evidence>
<dbReference type="PANTHER" id="PTHR13697">
    <property type="entry name" value="PHOSPHOFRUCTOKINASE"/>
    <property type="match status" value="1"/>
</dbReference>
<dbReference type="InterPro" id="IPR015912">
    <property type="entry name" value="Phosphofructokinase_CS"/>
</dbReference>